<dbReference type="InterPro" id="IPR036709">
    <property type="entry name" value="Autotransporte_beta_dom_sf"/>
</dbReference>
<dbReference type="CDD" id="cd01344">
    <property type="entry name" value="PL2_Passenger_AT"/>
    <property type="match status" value="1"/>
</dbReference>
<sequence length="1680" mass="167372">MTRTLVVAGVCAPGLVLASTCATGTTAAGAPIAGACAVAPYNPPASNNGVGSAVVNNGETVTLQGAGTYGSGWTGHSQVPASTLNVVSGNFAANELVTGAQTNAVAQRNPATGTNVVFQTFDSKSFFDRNSSDKIYDQFTDVKGDQYINASLGKVDPTGGTLNVNLGATPAAAPATNPIFMTSKQTYLTSAIGTGTANSTVVWNSRNAINLGIDPGLPTPFANGNLLVEIPVTTYAGTVSFNGVNYNVTNAQQLAAYNDVLVAAVANGTLTSQQAYNESFTKAFSTRLEPVVYKTNTTDGDFTRIPNGDRYAVLAQGTRGSATIASGAQIDIERASGAVKAANGATVTNNGTLSGNVVQQVVRVESGSRFTNSATGVVSSGFLSGDKLNTATATPFYYTGSGITATDAGSTVQNSGVINTAGFAFLNNTSTGMSLGNGAAGNNNGNINVGVNPDFVTTVVGVDVYGGSTFTNAANGTIYIGRAAQYSLADPSVDVSTNAPSYGVRINNFGDSATNAGRIVIGSKSQNAVAMYSTAPQSSLLLNTGTIDINGAASGTPLANIGILADDNGAAGTGAIARNAGTINVNGINGVGIKVNANPGSQANAESTGVINVNGNADPASGTRNFGVWVDGPGAVANVSGAINLSGKGAIGAFAQDGGTINIAAGADPKFLAGSDQIGYFASGANSKINVAATTMAVNTDRSTLFRVADGASYTGSSAGGALNVTVSGQDARGVVATGVGTTLSTGASTYNVTGSAGTGGGAVAISTEGGATGTIDAGTTINLNAPGSIAGVVNGQQRNLTGAVVGNLLTTSLTNNAAIRSATANTTGFVASNGGTLTNTNTVDLTGLRSNGVIVGAQGTVRNSGTISVANGNGALVQGASASLINDGTIQANDGMAAVHLTGTGASVAFAGNGLITAGGTANGILLDSTAIGGSVTGTAGRIVTNGSGAALNNQAAGASIDLTNTTVTANGTGAAGIGSFGVNGDIDVRGGAVTANGTNGIGIYVGGRGNLNTTNTAITTTGAGSRGVVIDSGAVGILNGGTISASGANSTALYVMGPTGSATLTGTTLTSALGAGATSNAGGTFTLNGATVSGGSSAIAITDTTMSSDLSTVNVNGGSLAATAGSTIDVNGARAAIAIANNASLTSSTGTLLNLRNASRATVNVDNTRLTGNLLGDATSTGAVTLRNGSALTGYVDTMGLAIDGTSAWNVTANSRLTSLSNGNVITFVAPTGPATAASSYKTITTNSYVGNNATLAINTFLGADNSPTDKVVIAGGTATGTTALRVNNTGGLGAKTAGDGINVVAVTGGGTTAANAFRLTGGPLLAGAYEYQLYRGGAASADNYYLRSTLGDGSDSYRPAVPGYTLTPALNLDQGFAMLGRLHERVGDVASTEVNQKTNKHGIWGRIVGSNLRADSGRFRANQDTYFAQFGKDFTLSQDPEGGSTHAGATATLGTADARFRDEFRSLNSTLGNDTGKVSTQMQSVGGYFTKYLKDRSYSDTVAQVTHYRNKYGDIYGTGATQNGWGLALSQEVGKPFPIANGAFSIEPQAQLVYQHLNLGDFNDGISNVSGTTDNAVRGRLGVRLFKPTLEDVGRTGSATPYVTVDVLHDFVQARRVNVGATSIRPDLGRTWGELGVGFSSSNTTGAQLYAVAKVQKNIGGEERRGVFGQLGYRYSW</sequence>
<evidence type="ECO:0000259" key="2">
    <source>
        <dbReference type="PROSITE" id="PS51208"/>
    </source>
</evidence>
<dbReference type="SMART" id="SM00869">
    <property type="entry name" value="Autotransporter"/>
    <property type="match status" value="1"/>
</dbReference>
<evidence type="ECO:0000256" key="1">
    <source>
        <dbReference type="SAM" id="SignalP"/>
    </source>
</evidence>
<dbReference type="InterPro" id="IPR012332">
    <property type="entry name" value="Autotransporter_pectin_lyase_C"/>
</dbReference>
<dbReference type="SUPFAM" id="SSF103515">
    <property type="entry name" value="Autotransporter"/>
    <property type="match status" value="1"/>
</dbReference>
<dbReference type="InterPro" id="IPR051551">
    <property type="entry name" value="Autotransporter_adhesion"/>
</dbReference>
<dbReference type="GO" id="GO:0019867">
    <property type="term" value="C:outer membrane"/>
    <property type="evidence" value="ECO:0007669"/>
    <property type="project" value="InterPro"/>
</dbReference>
<dbReference type="InterPro" id="IPR005546">
    <property type="entry name" value="Autotransporte_beta"/>
</dbReference>
<dbReference type="Gene3D" id="2.160.20.20">
    <property type="match status" value="1"/>
</dbReference>
<name>A0A7Y9ISP6_9BURK</name>
<dbReference type="InterPro" id="IPR006315">
    <property type="entry name" value="OM_autotransptr_brl_dom"/>
</dbReference>
<dbReference type="Pfam" id="PF18883">
    <property type="entry name" value="AC_1"/>
    <property type="match status" value="1"/>
</dbReference>
<evidence type="ECO:0000313" key="4">
    <source>
        <dbReference type="Proteomes" id="UP000542125"/>
    </source>
</evidence>
<dbReference type="SUPFAM" id="SSF51126">
    <property type="entry name" value="Pectin lyase-like"/>
    <property type="match status" value="1"/>
</dbReference>
<keyword evidence="1" id="KW-0732">Signal</keyword>
<dbReference type="NCBIfam" id="TIGR01414">
    <property type="entry name" value="autotrans_barl"/>
    <property type="match status" value="1"/>
</dbReference>
<accession>A0A7Y9ISP6</accession>
<dbReference type="Pfam" id="PF03797">
    <property type="entry name" value="Autotransporter"/>
    <property type="match status" value="1"/>
</dbReference>
<dbReference type="InterPro" id="IPR043990">
    <property type="entry name" value="AC_1"/>
</dbReference>
<feature type="chain" id="PRO_5031014038" evidence="1">
    <location>
        <begin position="19"/>
        <end position="1680"/>
    </location>
</feature>
<dbReference type="PANTHER" id="PTHR35037">
    <property type="entry name" value="C-TERMINAL REGION OF AIDA-LIKE PROTEIN"/>
    <property type="match status" value="1"/>
</dbReference>
<gene>
    <name evidence="3" type="ORF">FHW18_001626</name>
</gene>
<proteinExistence type="predicted"/>
<feature type="signal peptide" evidence="1">
    <location>
        <begin position="1"/>
        <end position="18"/>
    </location>
</feature>
<dbReference type="Proteomes" id="UP000542125">
    <property type="component" value="Unassembled WGS sequence"/>
</dbReference>
<dbReference type="PROSITE" id="PS51208">
    <property type="entry name" value="AUTOTRANSPORTER"/>
    <property type="match status" value="1"/>
</dbReference>
<evidence type="ECO:0000313" key="3">
    <source>
        <dbReference type="EMBL" id="NYE82355.1"/>
    </source>
</evidence>
<keyword evidence="4" id="KW-1185">Reference proteome</keyword>
<dbReference type="PANTHER" id="PTHR35037:SF3">
    <property type="entry name" value="C-TERMINAL REGION OF AIDA-LIKE PROTEIN"/>
    <property type="match status" value="1"/>
</dbReference>
<dbReference type="EMBL" id="JACBYR010000001">
    <property type="protein sequence ID" value="NYE82355.1"/>
    <property type="molecule type" value="Genomic_DNA"/>
</dbReference>
<reference evidence="3 4" key="1">
    <citation type="submission" date="2020-07" db="EMBL/GenBank/DDBJ databases">
        <title>Genomic Encyclopedia of Type Strains, Phase IV (KMG-V): Genome sequencing to study the core and pangenomes of soil and plant-associated prokaryotes.</title>
        <authorList>
            <person name="Whitman W."/>
        </authorList>
    </citation>
    <scope>NUCLEOTIDE SEQUENCE [LARGE SCALE GENOMIC DNA]</scope>
    <source>
        <strain evidence="3 4">SAS40</strain>
    </source>
</reference>
<dbReference type="Gene3D" id="2.40.128.130">
    <property type="entry name" value="Autotransporter beta-domain"/>
    <property type="match status" value="1"/>
</dbReference>
<protein>
    <submittedName>
        <fullName evidence="3">Outer membrane autotransporter protein</fullName>
    </submittedName>
</protein>
<feature type="domain" description="Autotransporter" evidence="2">
    <location>
        <begin position="1399"/>
        <end position="1680"/>
    </location>
</feature>
<dbReference type="InterPro" id="IPR011050">
    <property type="entry name" value="Pectin_lyase_fold/virulence"/>
</dbReference>
<comment type="caution">
    <text evidence="3">The sequence shown here is derived from an EMBL/GenBank/DDBJ whole genome shotgun (WGS) entry which is preliminary data.</text>
</comment>
<organism evidence="3 4">
    <name type="scientific">Pigmentiphaga litoralis</name>
    <dbReference type="NCBI Taxonomy" id="516702"/>
    <lineage>
        <taxon>Bacteria</taxon>
        <taxon>Pseudomonadati</taxon>
        <taxon>Pseudomonadota</taxon>
        <taxon>Betaproteobacteria</taxon>
        <taxon>Burkholderiales</taxon>
        <taxon>Alcaligenaceae</taxon>
        <taxon>Pigmentiphaga</taxon>
    </lineage>
</organism>
<dbReference type="RefSeq" id="WP_179582098.1">
    <property type="nucleotide sequence ID" value="NZ_JACBYR010000001.1"/>
</dbReference>